<dbReference type="GO" id="GO:0005576">
    <property type="term" value="C:extracellular region"/>
    <property type="evidence" value="ECO:0007669"/>
    <property type="project" value="UniProtKB-SubCell"/>
</dbReference>
<proteinExistence type="predicted"/>
<evidence type="ECO:0000256" key="2">
    <source>
        <dbReference type="ARBA" id="ARBA00022525"/>
    </source>
</evidence>
<feature type="chain" id="PRO_5004778701" evidence="3">
    <location>
        <begin position="24"/>
        <end position="55"/>
    </location>
</feature>
<comment type="subcellular location">
    <subcellularLocation>
        <location evidence="1">Secreted</location>
    </subcellularLocation>
</comment>
<evidence type="ECO:0000313" key="4">
    <source>
        <dbReference type="EMBL" id="AFR43618.1"/>
    </source>
</evidence>
<feature type="signal peptide" evidence="3">
    <location>
        <begin position="1"/>
        <end position="23"/>
    </location>
</feature>
<protein>
    <submittedName>
        <fullName evidence="4">Toxin BmP08</fullName>
    </submittedName>
</protein>
<organism evidence="4">
    <name type="scientific">Olivierus martensii</name>
    <name type="common">Manchurian scorpion</name>
    <name type="synonym">Mesobuthus martensii</name>
    <dbReference type="NCBI Taxonomy" id="34649"/>
    <lineage>
        <taxon>Eukaryota</taxon>
        <taxon>Metazoa</taxon>
        <taxon>Ecdysozoa</taxon>
        <taxon>Arthropoda</taxon>
        <taxon>Chelicerata</taxon>
        <taxon>Arachnida</taxon>
        <taxon>Scorpiones</taxon>
        <taxon>Buthida</taxon>
        <taxon>Buthoidea</taxon>
        <taxon>Buthidae</taxon>
        <taxon>Olivierus</taxon>
    </lineage>
</organism>
<sequence length="55" mass="6145">MKIFFAVLVILVLFSMLIWTAYGTPYPVNCKTDRDCVMCGLGISCKNGYCQGCTR</sequence>
<evidence type="ECO:0000256" key="1">
    <source>
        <dbReference type="ARBA" id="ARBA00004613"/>
    </source>
</evidence>
<name>V9LLQ5_OLIMR</name>
<keyword evidence="3" id="KW-0732">Signal</keyword>
<dbReference type="InterPro" id="IPR036574">
    <property type="entry name" value="Scorpion_toxin-like_sf"/>
</dbReference>
<dbReference type="SMR" id="V9LLQ5"/>
<reference evidence="4" key="1">
    <citation type="submission" date="2012-03" db="EMBL/GenBank/DDBJ databases">
        <title>Positive natural selection has driven the intron gain for the K+-channel specific toxin genes from the scorpion Mesobuthus martensii Karsch.</title>
        <authorList>
            <person name="Zeng X.-C."/>
            <person name="Zhang L."/>
            <person name="Luo X."/>
            <person name="Cao H."/>
        </authorList>
    </citation>
    <scope>NUCLEOTIDE SEQUENCE</scope>
</reference>
<evidence type="ECO:0000256" key="3">
    <source>
        <dbReference type="SAM" id="SignalP"/>
    </source>
</evidence>
<dbReference type="SUPFAM" id="SSF57095">
    <property type="entry name" value="Scorpion toxin-like"/>
    <property type="match status" value="1"/>
</dbReference>
<accession>V9LLQ5</accession>
<keyword evidence="2" id="KW-0964">Secreted</keyword>
<dbReference type="EMBL" id="JQ738412">
    <property type="protein sequence ID" value="AFR43618.1"/>
    <property type="molecule type" value="Genomic_DNA"/>
</dbReference>
<dbReference type="AlphaFoldDB" id="V9LLQ5"/>